<dbReference type="Proteomes" id="UP000427769">
    <property type="component" value="Chromosome"/>
</dbReference>
<evidence type="ECO:0000313" key="2">
    <source>
        <dbReference type="Proteomes" id="UP000427769"/>
    </source>
</evidence>
<sequence length="68" mass="7424">MSGQIFYRERQKVKDGSKTPRFRIAAVAGVDLKVYADHLRRGELEQIADAVGADLVELKGGGGKGKHK</sequence>
<protein>
    <submittedName>
        <fullName evidence="1">Uncharacterized protein</fullName>
    </submittedName>
</protein>
<organism evidence="1 2">
    <name type="scientific">Desulfosarcina widdelii</name>
    <dbReference type="NCBI Taxonomy" id="947919"/>
    <lineage>
        <taxon>Bacteria</taxon>
        <taxon>Pseudomonadati</taxon>
        <taxon>Thermodesulfobacteriota</taxon>
        <taxon>Desulfobacteria</taxon>
        <taxon>Desulfobacterales</taxon>
        <taxon>Desulfosarcinaceae</taxon>
        <taxon>Desulfosarcina</taxon>
    </lineage>
</organism>
<proteinExistence type="predicted"/>
<gene>
    <name evidence="1" type="ORF">DSCW_33780</name>
</gene>
<dbReference type="OrthoDB" id="5459352at2"/>
<name>A0A5K7Z8E1_9BACT</name>
<keyword evidence="2" id="KW-1185">Reference proteome</keyword>
<accession>A0A5K7Z8E1</accession>
<dbReference type="EMBL" id="AP021875">
    <property type="protein sequence ID" value="BBO75961.1"/>
    <property type="molecule type" value="Genomic_DNA"/>
</dbReference>
<dbReference type="AlphaFoldDB" id="A0A5K7Z8E1"/>
<reference evidence="1 2" key="1">
    <citation type="submission" date="2019-11" db="EMBL/GenBank/DDBJ databases">
        <title>Comparative genomics of hydrocarbon-degrading Desulfosarcina strains.</title>
        <authorList>
            <person name="Watanabe M."/>
            <person name="Kojima H."/>
            <person name="Fukui M."/>
        </authorList>
    </citation>
    <scope>NUCLEOTIDE SEQUENCE [LARGE SCALE GENOMIC DNA]</scope>
    <source>
        <strain evidence="1 2">PP31</strain>
    </source>
</reference>
<dbReference type="RefSeq" id="WP_155304831.1">
    <property type="nucleotide sequence ID" value="NZ_AP021875.1"/>
</dbReference>
<dbReference type="KEGG" id="dwd:DSCW_33780"/>
<evidence type="ECO:0000313" key="1">
    <source>
        <dbReference type="EMBL" id="BBO75961.1"/>
    </source>
</evidence>